<proteinExistence type="predicted"/>
<organism evidence="2 3">
    <name type="scientific">Helicobacter pylori</name>
    <name type="common">Campylobacter pylori</name>
    <dbReference type="NCBI Taxonomy" id="210"/>
    <lineage>
        <taxon>Bacteria</taxon>
        <taxon>Pseudomonadati</taxon>
        <taxon>Campylobacterota</taxon>
        <taxon>Epsilonproteobacteria</taxon>
        <taxon>Campylobacterales</taxon>
        <taxon>Helicobacteraceae</taxon>
        <taxon>Helicobacter</taxon>
    </lineage>
</organism>
<reference evidence="2 3" key="2">
    <citation type="submission" date="2018-02" db="EMBL/GenBank/DDBJ databases">
        <title>N4-cytosine DNA methylation regulates transcription and pathogenesis in Helicobacter pylori.</title>
        <authorList>
            <person name="Kumar S."/>
            <person name="Karmakar B.C."/>
            <person name="Nagarajan D."/>
            <person name="Mukhopadhyay A.K."/>
            <person name="Rao D.N."/>
        </authorList>
    </citation>
    <scope>NUCLEOTIDE SEQUENCE [LARGE SCALE GENOMIC DNA]</scope>
    <source>
        <strain evidence="2 3">26695-dRdM2</strain>
    </source>
</reference>
<evidence type="ECO:0000313" key="3">
    <source>
        <dbReference type="Proteomes" id="UP000236568"/>
    </source>
</evidence>
<dbReference type="Proteomes" id="UP000236568">
    <property type="component" value="Chromosome"/>
</dbReference>
<protein>
    <submittedName>
        <fullName evidence="2">Uncharacterized protein</fullName>
    </submittedName>
</protein>
<feature type="coiled-coil region" evidence="1">
    <location>
        <begin position="37"/>
        <end position="64"/>
    </location>
</feature>
<evidence type="ECO:0000313" key="2">
    <source>
        <dbReference type="EMBL" id="AUV80008.1"/>
    </source>
</evidence>
<accession>A0AAC8N2Y5</accession>
<name>A0AAC8N2Y5_HELPX</name>
<reference evidence="2 3" key="1">
    <citation type="submission" date="2018-01" db="EMBL/GenBank/DDBJ databases">
        <authorList>
            <person name="Morgan R.D."/>
        </authorList>
    </citation>
    <scope>NUCLEOTIDE SEQUENCE [LARGE SCALE GENOMIC DNA]</scope>
    <source>
        <strain evidence="2 3">26695-dRdM2</strain>
    </source>
</reference>
<evidence type="ECO:0000256" key="1">
    <source>
        <dbReference type="SAM" id="Coils"/>
    </source>
</evidence>
<dbReference type="EMBL" id="CP026324">
    <property type="protein sequence ID" value="AUV80008.1"/>
    <property type="molecule type" value="Genomic_DNA"/>
</dbReference>
<keyword evidence="1" id="KW-0175">Coiled coil</keyword>
<dbReference type="AlphaFoldDB" id="A0AAC8N2Y5"/>
<gene>
    <name evidence="2" type="ORF">C2842_07210</name>
</gene>
<dbReference type="RefSeq" id="WP_000588793.1">
    <property type="nucleotide sequence ID" value="NZ_CP026515.1"/>
</dbReference>
<sequence>MIKEITKALVRIDNKVKINNEQLQQSNADMYSIVAKVVLLENRLKTLQQEVSKLKKEIAQLKQVKK</sequence>